<comment type="caution">
    <text evidence="1">The sequence shown here is derived from an EMBL/GenBank/DDBJ whole genome shotgun (WGS) entry which is preliminary data.</text>
</comment>
<dbReference type="AlphaFoldDB" id="A0A7X2TE77"/>
<reference evidence="1 2" key="1">
    <citation type="submission" date="2019-08" db="EMBL/GenBank/DDBJ databases">
        <title>In-depth cultivation of the pig gut microbiome towards novel bacterial diversity and tailored functional studies.</title>
        <authorList>
            <person name="Wylensek D."/>
            <person name="Hitch T.C.A."/>
            <person name="Clavel T."/>
        </authorList>
    </citation>
    <scope>NUCLEOTIDE SEQUENCE [LARGE SCALE GENOMIC DNA]</scope>
    <source>
        <strain evidence="1 2">WCA-389-WT-23D1</strain>
    </source>
</reference>
<name>A0A7X2TE77_9CLOT</name>
<sequence length="99" mass="11478">MIVNKLDNDGWSIQKEPDEVLSLEEQNLAVAILWHIEDMDLLGEQGCVGNFDMYQCFYNYHTDKKYMILLGRDGEAFLRGEPVVLEAMEMTEEDRTMIA</sequence>
<accession>A0A7X2TE77</accession>
<dbReference type="EMBL" id="VUMD01000022">
    <property type="protein sequence ID" value="MSS38320.1"/>
    <property type="molecule type" value="Genomic_DNA"/>
</dbReference>
<evidence type="ECO:0000313" key="2">
    <source>
        <dbReference type="Proteomes" id="UP000429958"/>
    </source>
</evidence>
<gene>
    <name evidence="1" type="ORF">FYJ39_17725</name>
</gene>
<keyword evidence="2" id="KW-1185">Reference proteome</keyword>
<protein>
    <submittedName>
        <fullName evidence="1">Uncharacterized protein</fullName>
    </submittedName>
</protein>
<evidence type="ECO:0000313" key="1">
    <source>
        <dbReference type="EMBL" id="MSS38320.1"/>
    </source>
</evidence>
<proteinExistence type="predicted"/>
<dbReference type="Proteomes" id="UP000429958">
    <property type="component" value="Unassembled WGS sequence"/>
</dbReference>
<organism evidence="1 2">
    <name type="scientific">Clostridium porci</name>
    <dbReference type="NCBI Taxonomy" id="2605778"/>
    <lineage>
        <taxon>Bacteria</taxon>
        <taxon>Bacillati</taxon>
        <taxon>Bacillota</taxon>
        <taxon>Clostridia</taxon>
        <taxon>Eubacteriales</taxon>
        <taxon>Clostridiaceae</taxon>
        <taxon>Clostridium</taxon>
    </lineage>
</organism>
<dbReference type="RefSeq" id="WP_154473748.1">
    <property type="nucleotide sequence ID" value="NZ_VUMD01000022.1"/>
</dbReference>